<keyword evidence="4 7" id="KW-0812">Transmembrane</keyword>
<sequence>MSGASLKVTNTIDQSAPPSLRIDDSPREANERNLVSDFAGPVIVFILFIGFWYLLSTKLLPPQKRFLLPTPHRVVDEGFLTWSAGTQRGLKPILISLWDSVKVAVIGLFITIIIGTALATLMATRRWMERATWPYLVALQSAPILAMTPLIRALIDGIQLQRILVVVLIAFFPIVNNTLFGLLSIDASQHELFTLHGASKLTRLRKLQFPAAMPNIFVGLRISAGLSVIGAVVGDFYFRQGGVVGIGAQIDIYRGRLWGAELIAAIILASVFGLVVFILFGLLSKVAIGKWHSTTRGR</sequence>
<feature type="transmembrane region" description="Helical" evidence="7">
    <location>
        <begin position="38"/>
        <end position="55"/>
    </location>
</feature>
<feature type="transmembrane region" description="Helical" evidence="7">
    <location>
        <begin position="258"/>
        <end position="283"/>
    </location>
</feature>
<dbReference type="PANTHER" id="PTHR30151">
    <property type="entry name" value="ALKANE SULFONATE ABC TRANSPORTER-RELATED, MEMBRANE SUBUNIT"/>
    <property type="match status" value="1"/>
</dbReference>
<evidence type="ECO:0000256" key="1">
    <source>
        <dbReference type="ARBA" id="ARBA00004651"/>
    </source>
</evidence>
<evidence type="ECO:0000256" key="5">
    <source>
        <dbReference type="ARBA" id="ARBA00022989"/>
    </source>
</evidence>
<keyword evidence="2" id="KW-0813">Transport</keyword>
<dbReference type="AlphaFoldDB" id="A0A6J6LGH9"/>
<evidence type="ECO:0000256" key="7">
    <source>
        <dbReference type="SAM" id="Phobius"/>
    </source>
</evidence>
<dbReference type="PANTHER" id="PTHR30151:SF41">
    <property type="entry name" value="ABC TRANSPORTER PERMEASE PROTEIN"/>
    <property type="match status" value="1"/>
</dbReference>
<dbReference type="CDD" id="cd06261">
    <property type="entry name" value="TM_PBP2"/>
    <property type="match status" value="1"/>
</dbReference>
<comment type="subcellular location">
    <subcellularLocation>
        <location evidence="1">Cell membrane</location>
        <topology evidence="1">Multi-pass membrane protein</topology>
    </subcellularLocation>
</comment>
<dbReference type="InterPro" id="IPR035906">
    <property type="entry name" value="MetI-like_sf"/>
</dbReference>
<feature type="transmembrane region" description="Helical" evidence="7">
    <location>
        <begin position="163"/>
        <end position="185"/>
    </location>
</feature>
<keyword evidence="6 7" id="KW-0472">Membrane</keyword>
<dbReference type="GO" id="GO:0055085">
    <property type="term" value="P:transmembrane transport"/>
    <property type="evidence" value="ECO:0007669"/>
    <property type="project" value="InterPro"/>
</dbReference>
<feature type="transmembrane region" description="Helical" evidence="7">
    <location>
        <begin position="216"/>
        <end position="238"/>
    </location>
</feature>
<dbReference type="EMBL" id="CAEZWU010000024">
    <property type="protein sequence ID" value="CAB4660970.1"/>
    <property type="molecule type" value="Genomic_DNA"/>
</dbReference>
<evidence type="ECO:0000313" key="9">
    <source>
        <dbReference type="EMBL" id="CAB4660970.1"/>
    </source>
</evidence>
<dbReference type="GO" id="GO:0005886">
    <property type="term" value="C:plasma membrane"/>
    <property type="evidence" value="ECO:0007669"/>
    <property type="project" value="UniProtKB-SubCell"/>
</dbReference>
<organism evidence="9">
    <name type="scientific">freshwater metagenome</name>
    <dbReference type="NCBI Taxonomy" id="449393"/>
    <lineage>
        <taxon>unclassified sequences</taxon>
        <taxon>metagenomes</taxon>
        <taxon>ecological metagenomes</taxon>
    </lineage>
</organism>
<proteinExistence type="predicted"/>
<feature type="transmembrane region" description="Helical" evidence="7">
    <location>
        <begin position="133"/>
        <end position="151"/>
    </location>
</feature>
<gene>
    <name evidence="9" type="ORF">UFOPK2292_00261</name>
</gene>
<evidence type="ECO:0000259" key="8">
    <source>
        <dbReference type="PROSITE" id="PS50928"/>
    </source>
</evidence>
<reference evidence="9" key="1">
    <citation type="submission" date="2020-05" db="EMBL/GenBank/DDBJ databases">
        <authorList>
            <person name="Chiriac C."/>
            <person name="Salcher M."/>
            <person name="Ghai R."/>
            <person name="Kavagutti S V."/>
        </authorList>
    </citation>
    <scope>NUCLEOTIDE SEQUENCE</scope>
</reference>
<evidence type="ECO:0000256" key="4">
    <source>
        <dbReference type="ARBA" id="ARBA00022692"/>
    </source>
</evidence>
<dbReference type="PROSITE" id="PS50928">
    <property type="entry name" value="ABC_TM1"/>
    <property type="match status" value="1"/>
</dbReference>
<evidence type="ECO:0000256" key="6">
    <source>
        <dbReference type="ARBA" id="ARBA00023136"/>
    </source>
</evidence>
<evidence type="ECO:0000256" key="2">
    <source>
        <dbReference type="ARBA" id="ARBA00022448"/>
    </source>
</evidence>
<dbReference type="Pfam" id="PF00528">
    <property type="entry name" value="BPD_transp_1"/>
    <property type="match status" value="1"/>
</dbReference>
<name>A0A6J6LGH9_9ZZZZ</name>
<feature type="transmembrane region" description="Helical" evidence="7">
    <location>
        <begin position="101"/>
        <end position="121"/>
    </location>
</feature>
<dbReference type="SUPFAM" id="SSF161098">
    <property type="entry name" value="MetI-like"/>
    <property type="match status" value="1"/>
</dbReference>
<protein>
    <submittedName>
        <fullName evidence="9">Unannotated protein</fullName>
    </submittedName>
</protein>
<accession>A0A6J6LGH9</accession>
<keyword evidence="3" id="KW-1003">Cell membrane</keyword>
<evidence type="ECO:0000256" key="3">
    <source>
        <dbReference type="ARBA" id="ARBA00022475"/>
    </source>
</evidence>
<dbReference type="Gene3D" id="1.10.3720.10">
    <property type="entry name" value="MetI-like"/>
    <property type="match status" value="1"/>
</dbReference>
<feature type="domain" description="ABC transmembrane type-1" evidence="8">
    <location>
        <begin position="97"/>
        <end position="279"/>
    </location>
</feature>
<keyword evidence="5 7" id="KW-1133">Transmembrane helix</keyword>
<dbReference type="InterPro" id="IPR000515">
    <property type="entry name" value="MetI-like"/>
</dbReference>